<comment type="caution">
    <text evidence="5">The sequence shown here is derived from an EMBL/GenBank/DDBJ whole genome shotgun (WGS) entry which is preliminary data.</text>
</comment>
<dbReference type="PANTHER" id="PTHR44846">
    <property type="entry name" value="MANNOSYL-D-GLYCERATE TRANSPORT/METABOLISM SYSTEM REPRESSOR MNGR-RELATED"/>
    <property type="match status" value="1"/>
</dbReference>
<dbReference type="CDD" id="cd07377">
    <property type="entry name" value="WHTH_GntR"/>
    <property type="match status" value="1"/>
</dbReference>
<accession>A0ABW2Q352</accession>
<dbReference type="SMART" id="SM00866">
    <property type="entry name" value="UTRA"/>
    <property type="match status" value="1"/>
</dbReference>
<evidence type="ECO:0000256" key="1">
    <source>
        <dbReference type="ARBA" id="ARBA00023015"/>
    </source>
</evidence>
<evidence type="ECO:0000313" key="6">
    <source>
        <dbReference type="Proteomes" id="UP001596505"/>
    </source>
</evidence>
<evidence type="ECO:0000256" key="2">
    <source>
        <dbReference type="ARBA" id="ARBA00023125"/>
    </source>
</evidence>
<proteinExistence type="predicted"/>
<dbReference type="PROSITE" id="PS50949">
    <property type="entry name" value="HTH_GNTR"/>
    <property type="match status" value="1"/>
</dbReference>
<dbReference type="Pfam" id="PF07702">
    <property type="entry name" value="UTRA"/>
    <property type="match status" value="1"/>
</dbReference>
<keyword evidence="3" id="KW-0804">Transcription</keyword>
<dbReference type="PANTHER" id="PTHR44846:SF1">
    <property type="entry name" value="MANNOSYL-D-GLYCERATE TRANSPORT_METABOLISM SYSTEM REPRESSOR MNGR-RELATED"/>
    <property type="match status" value="1"/>
</dbReference>
<protein>
    <submittedName>
        <fullName evidence="5">GntR family transcriptional regulator</fullName>
    </submittedName>
</protein>
<dbReference type="InterPro" id="IPR036390">
    <property type="entry name" value="WH_DNA-bd_sf"/>
</dbReference>
<dbReference type="InterPro" id="IPR028978">
    <property type="entry name" value="Chorismate_lyase_/UTRA_dom_sf"/>
</dbReference>
<gene>
    <name evidence="5" type="ORF">ACFQRG_14035</name>
</gene>
<organism evidence="5 6">
    <name type="scientific">Scopulibacillus cellulosilyticus</name>
    <dbReference type="NCBI Taxonomy" id="2665665"/>
    <lineage>
        <taxon>Bacteria</taxon>
        <taxon>Bacillati</taxon>
        <taxon>Bacillota</taxon>
        <taxon>Bacilli</taxon>
        <taxon>Bacillales</taxon>
        <taxon>Sporolactobacillaceae</taxon>
        <taxon>Scopulibacillus</taxon>
    </lineage>
</organism>
<evidence type="ECO:0000259" key="4">
    <source>
        <dbReference type="PROSITE" id="PS50949"/>
    </source>
</evidence>
<dbReference type="Gene3D" id="1.10.10.10">
    <property type="entry name" value="Winged helix-like DNA-binding domain superfamily/Winged helix DNA-binding domain"/>
    <property type="match status" value="1"/>
</dbReference>
<dbReference type="RefSeq" id="WP_380967065.1">
    <property type="nucleotide sequence ID" value="NZ_JBHTCO010000018.1"/>
</dbReference>
<keyword evidence="6" id="KW-1185">Reference proteome</keyword>
<evidence type="ECO:0000256" key="3">
    <source>
        <dbReference type="ARBA" id="ARBA00023163"/>
    </source>
</evidence>
<dbReference type="InterPro" id="IPR036388">
    <property type="entry name" value="WH-like_DNA-bd_sf"/>
</dbReference>
<keyword evidence="1" id="KW-0805">Transcription regulation</keyword>
<dbReference type="InterPro" id="IPR050679">
    <property type="entry name" value="Bact_HTH_transcr_reg"/>
</dbReference>
<dbReference type="SUPFAM" id="SSF64288">
    <property type="entry name" value="Chorismate lyase-like"/>
    <property type="match status" value="1"/>
</dbReference>
<dbReference type="SUPFAM" id="SSF46785">
    <property type="entry name" value="Winged helix' DNA-binding domain"/>
    <property type="match status" value="1"/>
</dbReference>
<keyword evidence="2" id="KW-0238">DNA-binding</keyword>
<reference evidence="6" key="1">
    <citation type="journal article" date="2019" name="Int. J. Syst. Evol. Microbiol.">
        <title>The Global Catalogue of Microorganisms (GCM) 10K type strain sequencing project: providing services to taxonomists for standard genome sequencing and annotation.</title>
        <authorList>
            <consortium name="The Broad Institute Genomics Platform"/>
            <consortium name="The Broad Institute Genome Sequencing Center for Infectious Disease"/>
            <person name="Wu L."/>
            <person name="Ma J."/>
        </authorList>
    </citation>
    <scope>NUCLEOTIDE SEQUENCE [LARGE SCALE GENOMIC DNA]</scope>
    <source>
        <strain evidence="6">CGMCC 1.16305</strain>
    </source>
</reference>
<dbReference type="EMBL" id="JBHTCO010000018">
    <property type="protein sequence ID" value="MFC7394073.1"/>
    <property type="molecule type" value="Genomic_DNA"/>
</dbReference>
<dbReference type="Gene3D" id="3.40.1410.10">
    <property type="entry name" value="Chorismate lyase-like"/>
    <property type="match status" value="1"/>
</dbReference>
<name>A0ABW2Q352_9BACL</name>
<feature type="domain" description="HTH gntR-type" evidence="4">
    <location>
        <begin position="5"/>
        <end position="73"/>
    </location>
</feature>
<dbReference type="Proteomes" id="UP001596505">
    <property type="component" value="Unassembled WGS sequence"/>
</dbReference>
<dbReference type="PRINTS" id="PR00035">
    <property type="entry name" value="HTHGNTR"/>
</dbReference>
<dbReference type="InterPro" id="IPR011663">
    <property type="entry name" value="UTRA"/>
</dbReference>
<sequence length="235" mass="26938">MEDHIPNYIRLMERIKQKIEDGDYNTGDKIPSEREIAANYGINRMAVKNAVGKLAKEGYLKSIQGKGTFVVKTMKRNLETLTGLSVSIKDNGLVPSSKVITKGIVEGFTEMNEKLGLGKEDKLYRLLHLRLANGLPIALEDTYIPFDLFPDIEQQNFEIVSLFEYMENRGFTITDSPQYLTIEKLNERESKYLEVKPNKSVLVFIYIHKDVNGRTVEYTKSYTLGENTKFEVRLI</sequence>
<evidence type="ECO:0000313" key="5">
    <source>
        <dbReference type="EMBL" id="MFC7394073.1"/>
    </source>
</evidence>
<dbReference type="InterPro" id="IPR000524">
    <property type="entry name" value="Tscrpt_reg_HTH_GntR"/>
</dbReference>
<dbReference type="SMART" id="SM00345">
    <property type="entry name" value="HTH_GNTR"/>
    <property type="match status" value="1"/>
</dbReference>
<dbReference type="Pfam" id="PF00392">
    <property type="entry name" value="GntR"/>
    <property type="match status" value="1"/>
</dbReference>